<dbReference type="GO" id="GO:0016887">
    <property type="term" value="F:ATP hydrolysis activity"/>
    <property type="evidence" value="ECO:0007669"/>
    <property type="project" value="InterPro"/>
</dbReference>
<evidence type="ECO:0000256" key="3">
    <source>
        <dbReference type="ARBA" id="ARBA00022840"/>
    </source>
</evidence>
<dbReference type="NCBIfam" id="TIGR00092">
    <property type="entry name" value="redox-regulated ATPase YchF"/>
    <property type="match status" value="1"/>
</dbReference>
<dbReference type="SUPFAM" id="SSF52540">
    <property type="entry name" value="P-loop containing nucleoside triphosphate hydrolases"/>
    <property type="match status" value="1"/>
</dbReference>
<dbReference type="InterPro" id="IPR023192">
    <property type="entry name" value="TGS-like_dom_sf"/>
</dbReference>
<dbReference type="CDD" id="cd01900">
    <property type="entry name" value="YchF"/>
    <property type="match status" value="1"/>
</dbReference>
<gene>
    <name evidence="6" type="ORF">NEDG_01026</name>
</gene>
<dbReference type="InterPro" id="IPR004396">
    <property type="entry name" value="ATPase_YchF/OLA1"/>
</dbReference>
<dbReference type="InterPro" id="IPR006073">
    <property type="entry name" value="GTP-bd"/>
</dbReference>
<dbReference type="SUPFAM" id="SSF81271">
    <property type="entry name" value="TGS-like"/>
    <property type="match status" value="1"/>
</dbReference>
<dbReference type="GO" id="GO:0046872">
    <property type="term" value="F:metal ion binding"/>
    <property type="evidence" value="ECO:0007669"/>
    <property type="project" value="UniProtKB-KW"/>
</dbReference>
<keyword evidence="1" id="KW-0479">Metal-binding</keyword>
<proteinExistence type="predicted"/>
<dbReference type="InterPro" id="IPR012676">
    <property type="entry name" value="TGS-like"/>
</dbReference>
<evidence type="ECO:0000256" key="2">
    <source>
        <dbReference type="ARBA" id="ARBA00022741"/>
    </source>
</evidence>
<evidence type="ECO:0000313" key="7">
    <source>
        <dbReference type="Proteomes" id="UP000185944"/>
    </source>
</evidence>
<dbReference type="InterPro" id="IPR013029">
    <property type="entry name" value="YchF_C"/>
</dbReference>
<dbReference type="FunFam" id="1.10.150.300:FF:000001">
    <property type="entry name" value="Ribosome-binding ATPase YchF"/>
    <property type="match status" value="1"/>
</dbReference>
<dbReference type="VEuPathDB" id="MicrosporidiaDB:NEDG_01026"/>
<reference evidence="6 7" key="1">
    <citation type="submission" date="2016-02" db="EMBL/GenBank/DDBJ databases">
        <title>Discovery of a natural microsporidian pathogen with a broad tissue tropism in Caenorhabditis elegans.</title>
        <authorList>
            <person name="Luallen R.J."/>
            <person name="Reinke A.W."/>
            <person name="Tong L."/>
            <person name="Botts M.R."/>
            <person name="Felix M.-A."/>
            <person name="Troemel E.R."/>
        </authorList>
    </citation>
    <scope>NUCLEOTIDE SEQUENCE [LARGE SCALE GENOMIC DNA]</scope>
    <source>
        <strain evidence="6 7">JUm2807</strain>
    </source>
</reference>
<dbReference type="GeneID" id="93647376"/>
<keyword evidence="7" id="KW-1185">Reference proteome</keyword>
<dbReference type="Pfam" id="PF01926">
    <property type="entry name" value="MMR_HSR1"/>
    <property type="match status" value="1"/>
</dbReference>
<dbReference type="PANTHER" id="PTHR23305:SF18">
    <property type="entry name" value="OBG-TYPE G DOMAIN-CONTAINING PROTEIN"/>
    <property type="match status" value="1"/>
</dbReference>
<sequence>MSLQRKKSGEDSKNKAKFGRTSSHNLAIGIVGLPNVGKSSLFNVMTGLQVPAANYAFCTIDPAEAKVSVKDKRFDDLCQIFAPKKKTPAYLTVFDIAGLVKGASEGLGMGNNFLENIRQVDGIFHVVRCFEDDSIAHVDDTVDPIRDCQVISNELRLKDLADGKKRLDIARKDLKSKSADKVLKLYITALEKLIEGLESGKDARQVDFSNDEIKALKPLNLITAKNVVYLANISEQRFRQQKAPTLAIKLRKYLLEADPEAPFVLVSAGITGEEAMAYVDKAITAGYESLDLSNFFTCGPGEVRSWTIREGTLAPDAGAVIHTDFKVGFVAVDVMTYDDIMEHGNEQDVKSKGLCRLKGKDYPVVNGDILHFRAGKVNPSKK</sequence>
<dbReference type="InterPro" id="IPR041706">
    <property type="entry name" value="YchF_N"/>
</dbReference>
<dbReference type="InterPro" id="IPR027417">
    <property type="entry name" value="P-loop_NTPase"/>
</dbReference>
<dbReference type="GO" id="GO:0005737">
    <property type="term" value="C:cytoplasm"/>
    <property type="evidence" value="ECO:0007669"/>
    <property type="project" value="TreeGrafter"/>
</dbReference>
<dbReference type="AlphaFoldDB" id="A0A177EAD0"/>
<dbReference type="GO" id="GO:0005524">
    <property type="term" value="F:ATP binding"/>
    <property type="evidence" value="ECO:0007669"/>
    <property type="project" value="UniProtKB-KW"/>
</dbReference>
<dbReference type="STRING" id="1805483.A0A177EAD0"/>
<protein>
    <recommendedName>
        <fullName evidence="4">Obg-like ATPase homolog</fullName>
    </recommendedName>
</protein>
<dbReference type="PROSITE" id="PS51710">
    <property type="entry name" value="G_OBG"/>
    <property type="match status" value="1"/>
</dbReference>
<dbReference type="PANTHER" id="PTHR23305">
    <property type="entry name" value="OBG GTPASE FAMILY"/>
    <property type="match status" value="1"/>
</dbReference>
<keyword evidence="3" id="KW-0067">ATP-binding</keyword>
<dbReference type="Proteomes" id="UP000185944">
    <property type="component" value="Unassembled WGS sequence"/>
</dbReference>
<evidence type="ECO:0000256" key="1">
    <source>
        <dbReference type="ARBA" id="ARBA00022723"/>
    </source>
</evidence>
<dbReference type="InterPro" id="IPR031167">
    <property type="entry name" value="G_OBG"/>
</dbReference>
<dbReference type="Gene3D" id="3.40.50.300">
    <property type="entry name" value="P-loop containing nucleotide triphosphate hydrolases"/>
    <property type="match status" value="1"/>
</dbReference>
<evidence type="ECO:0000259" key="5">
    <source>
        <dbReference type="PROSITE" id="PS51710"/>
    </source>
</evidence>
<dbReference type="InterPro" id="IPR012675">
    <property type="entry name" value="Beta-grasp_dom_sf"/>
</dbReference>
<dbReference type="PIRSF" id="PIRSF006641">
    <property type="entry name" value="CHP00092"/>
    <property type="match status" value="1"/>
</dbReference>
<organism evidence="6 7">
    <name type="scientific">Nematocida displodere</name>
    <dbReference type="NCBI Taxonomy" id="1805483"/>
    <lineage>
        <taxon>Eukaryota</taxon>
        <taxon>Fungi</taxon>
        <taxon>Fungi incertae sedis</taxon>
        <taxon>Microsporidia</taxon>
        <taxon>Nematocida</taxon>
    </lineage>
</organism>
<evidence type="ECO:0000313" key="6">
    <source>
        <dbReference type="EMBL" id="OAG28887.1"/>
    </source>
</evidence>
<dbReference type="EMBL" id="LTDL01000042">
    <property type="protein sequence ID" value="OAG28887.1"/>
    <property type="molecule type" value="Genomic_DNA"/>
</dbReference>
<dbReference type="PRINTS" id="PR00326">
    <property type="entry name" value="GTP1OBG"/>
</dbReference>
<evidence type="ECO:0000256" key="4">
    <source>
        <dbReference type="ARBA" id="ARBA00068719"/>
    </source>
</evidence>
<name>A0A177EAD0_9MICR</name>
<dbReference type="OrthoDB" id="424823at2759"/>
<dbReference type="Gene3D" id="1.10.150.300">
    <property type="entry name" value="TGS-like domain"/>
    <property type="match status" value="1"/>
</dbReference>
<dbReference type="RefSeq" id="XP_067543632.1">
    <property type="nucleotide sequence ID" value="XM_067688444.1"/>
</dbReference>
<dbReference type="Pfam" id="PF06071">
    <property type="entry name" value="YchF-GTPase_C"/>
    <property type="match status" value="1"/>
</dbReference>
<keyword evidence="2" id="KW-0547">Nucleotide-binding</keyword>
<comment type="caution">
    <text evidence="6">The sequence shown here is derived from an EMBL/GenBank/DDBJ whole genome shotgun (WGS) entry which is preliminary data.</text>
</comment>
<dbReference type="Gene3D" id="3.10.20.30">
    <property type="match status" value="1"/>
</dbReference>
<feature type="domain" description="OBG-type G" evidence="5">
    <location>
        <begin position="26"/>
        <end position="268"/>
    </location>
</feature>
<accession>A0A177EAD0</accession>
<dbReference type="FunFam" id="3.10.20.30:FF:000001">
    <property type="entry name" value="Ribosome-binding ATPase YchF"/>
    <property type="match status" value="1"/>
</dbReference>
<dbReference type="GO" id="GO:0005525">
    <property type="term" value="F:GTP binding"/>
    <property type="evidence" value="ECO:0007669"/>
    <property type="project" value="InterPro"/>
</dbReference>